<reference evidence="1" key="1">
    <citation type="journal article" date="2021" name="New Phytol.">
        <title>Evolutionary innovations through gain and loss of genes in the ectomycorrhizal Boletales.</title>
        <authorList>
            <person name="Wu G."/>
            <person name="Miyauchi S."/>
            <person name="Morin E."/>
            <person name="Kuo A."/>
            <person name="Drula E."/>
            <person name="Varga T."/>
            <person name="Kohler A."/>
            <person name="Feng B."/>
            <person name="Cao Y."/>
            <person name="Lipzen A."/>
            <person name="Daum C."/>
            <person name="Hundley H."/>
            <person name="Pangilinan J."/>
            <person name="Johnson J."/>
            <person name="Barry K."/>
            <person name="LaButti K."/>
            <person name="Ng V."/>
            <person name="Ahrendt S."/>
            <person name="Min B."/>
            <person name="Choi I.G."/>
            <person name="Park H."/>
            <person name="Plett J.M."/>
            <person name="Magnuson J."/>
            <person name="Spatafora J.W."/>
            <person name="Nagy L.G."/>
            <person name="Henrissat B."/>
            <person name="Grigoriev I.V."/>
            <person name="Yang Z.L."/>
            <person name="Xu J."/>
            <person name="Martin F.M."/>
        </authorList>
    </citation>
    <scope>NUCLEOTIDE SEQUENCE</scope>
    <source>
        <strain evidence="1">KUC20120723A-06</strain>
    </source>
</reference>
<sequence length="515" mass="56761">MHRYNQEHGSRAEHSDAFNASLKEGRFDDQASPSGSEDDGGYPVYPDAQKMELEVEGDPNASLTSQTLNNDGTPKRPMNAFMIFARRRRPQVSAENQSMRTGDISKILSREWNAMEMSEKQFYLDRAKELKDNFNAKYPDYVYRRRPNNSRKRRRTDNSLGIPLDQPIAGDSADDYATSPDYGDISPVDTVEAEEPMTGGSGQDDRYLSVAPNMAGQYDTIVPSQSRTSSYRTSESPSYGGLGATESRTTYFSPSHGRATPDGSMMPFVSSTQSRGLDSGVSHSQYPPYMSNSNRTQPSPYFTESSHAPDLWHPVGGSGRDDHSRGSHSTWVPSNHSSSTIMNDERHRAYSTQTAQHSWVGASPPESIGSRSTSGSHTPNYAFPTLNSPFYPGQSHVTESYHQQAPVHSFPSSSQHYGSMDQTTGGSVSGRHNAPFDSRAYPPASTMHPAYPPNSNQDVHAYHQQSRNIPLSLPLQSMSSYSHAQSVSPTSPAGSAVDPSASQLRYWPRDKSDNQ</sequence>
<proteinExistence type="predicted"/>
<protein>
    <submittedName>
        <fullName evidence="1">Uncharacterized protein</fullName>
    </submittedName>
</protein>
<evidence type="ECO:0000313" key="1">
    <source>
        <dbReference type="EMBL" id="KAH7921504.1"/>
    </source>
</evidence>
<gene>
    <name evidence="1" type="ORF">BV22DRAFT_1132212</name>
</gene>
<dbReference type="Proteomes" id="UP000790709">
    <property type="component" value="Unassembled WGS sequence"/>
</dbReference>
<evidence type="ECO:0000313" key="2">
    <source>
        <dbReference type="Proteomes" id="UP000790709"/>
    </source>
</evidence>
<dbReference type="EMBL" id="MU266523">
    <property type="protein sequence ID" value="KAH7921504.1"/>
    <property type="molecule type" value="Genomic_DNA"/>
</dbReference>
<keyword evidence="2" id="KW-1185">Reference proteome</keyword>
<accession>A0ACB8B7R0</accession>
<comment type="caution">
    <text evidence="1">The sequence shown here is derived from an EMBL/GenBank/DDBJ whole genome shotgun (WGS) entry which is preliminary data.</text>
</comment>
<name>A0ACB8B7R0_9AGAM</name>
<organism evidence="1 2">
    <name type="scientific">Leucogyrophana mollusca</name>
    <dbReference type="NCBI Taxonomy" id="85980"/>
    <lineage>
        <taxon>Eukaryota</taxon>
        <taxon>Fungi</taxon>
        <taxon>Dikarya</taxon>
        <taxon>Basidiomycota</taxon>
        <taxon>Agaricomycotina</taxon>
        <taxon>Agaricomycetes</taxon>
        <taxon>Agaricomycetidae</taxon>
        <taxon>Boletales</taxon>
        <taxon>Boletales incertae sedis</taxon>
        <taxon>Leucogyrophana</taxon>
    </lineage>
</organism>